<organism evidence="3 4">
    <name type="scientific">Pleuronectes platessa</name>
    <name type="common">European plaice</name>
    <dbReference type="NCBI Taxonomy" id="8262"/>
    <lineage>
        <taxon>Eukaryota</taxon>
        <taxon>Metazoa</taxon>
        <taxon>Chordata</taxon>
        <taxon>Craniata</taxon>
        <taxon>Vertebrata</taxon>
        <taxon>Euteleostomi</taxon>
        <taxon>Actinopterygii</taxon>
        <taxon>Neopterygii</taxon>
        <taxon>Teleostei</taxon>
        <taxon>Neoteleostei</taxon>
        <taxon>Acanthomorphata</taxon>
        <taxon>Carangaria</taxon>
        <taxon>Pleuronectiformes</taxon>
        <taxon>Pleuronectoidei</taxon>
        <taxon>Pleuronectidae</taxon>
        <taxon>Pleuronectes</taxon>
    </lineage>
</organism>
<evidence type="ECO:0000256" key="1">
    <source>
        <dbReference type="SAM" id="MobiDB-lite"/>
    </source>
</evidence>
<proteinExistence type="predicted"/>
<feature type="compositionally biased region" description="Pro residues" evidence="1">
    <location>
        <begin position="67"/>
        <end position="76"/>
    </location>
</feature>
<evidence type="ECO:0000256" key="2">
    <source>
        <dbReference type="SAM" id="Phobius"/>
    </source>
</evidence>
<keyword evidence="2" id="KW-0472">Membrane</keyword>
<protein>
    <submittedName>
        <fullName evidence="3">Uncharacterized protein</fullName>
    </submittedName>
</protein>
<evidence type="ECO:0000313" key="4">
    <source>
        <dbReference type="Proteomes" id="UP001153269"/>
    </source>
</evidence>
<accession>A0A9N7VAJ1</accession>
<feature type="region of interest" description="Disordered" evidence="1">
    <location>
        <begin position="43"/>
        <end position="83"/>
    </location>
</feature>
<keyword evidence="4" id="KW-1185">Reference proteome</keyword>
<feature type="transmembrane region" description="Helical" evidence="2">
    <location>
        <begin position="135"/>
        <end position="156"/>
    </location>
</feature>
<dbReference type="EMBL" id="CADEAL010003813">
    <property type="protein sequence ID" value="CAB1445893.1"/>
    <property type="molecule type" value="Genomic_DNA"/>
</dbReference>
<name>A0A9N7VAJ1_PLEPL</name>
<dbReference type="AlphaFoldDB" id="A0A9N7VAJ1"/>
<gene>
    <name evidence="3" type="ORF">PLEPLA_LOCUS33636</name>
</gene>
<reference evidence="3" key="1">
    <citation type="submission" date="2020-03" db="EMBL/GenBank/DDBJ databases">
        <authorList>
            <person name="Weist P."/>
        </authorList>
    </citation>
    <scope>NUCLEOTIDE SEQUENCE</scope>
</reference>
<keyword evidence="2" id="KW-0812">Transmembrane</keyword>
<sequence length="166" mass="17818">MPAPPPAALQAPPLAWMFPTCSLLNESRPNNLLLQTRCSEPLTRPPPSLLSNMPPQWPHSINRPRSPRPPDLPPAPVSRTSTTGLRAVEVADLKEWEDRAGWCVCEGGGSVSALLSPAVSSLPPFTPGVFHKECVITAFVGFSPVAALALLVRGVWSQGTSQQLRD</sequence>
<evidence type="ECO:0000313" key="3">
    <source>
        <dbReference type="EMBL" id="CAB1445893.1"/>
    </source>
</evidence>
<dbReference type="Proteomes" id="UP001153269">
    <property type="component" value="Unassembled WGS sequence"/>
</dbReference>
<comment type="caution">
    <text evidence="3">The sequence shown here is derived from an EMBL/GenBank/DDBJ whole genome shotgun (WGS) entry which is preliminary data.</text>
</comment>
<keyword evidence="2" id="KW-1133">Transmembrane helix</keyword>